<feature type="chain" id="PRO_5045403854" evidence="1">
    <location>
        <begin position="19"/>
        <end position="188"/>
    </location>
</feature>
<evidence type="ECO:0000313" key="3">
    <source>
        <dbReference type="Proteomes" id="UP001595075"/>
    </source>
</evidence>
<sequence length="188" mass="21393">MLNFVVVFSLIFTSLVAGTPVPGSDDIWTKYLPTNDNFTSPDILPRSIGKRDVGPEINSGFYPDWKYCKSNPADVGQCTLTFFDHKQAREPVIWLFDNNCKIIGLSITASRAELATEHGYAFTSEKPRVIDIHYVGENLVATRDVSWNYAGRHILPAEGDLWKKWQAGYSGMHHFNDDWAFRFAFDCY</sequence>
<keyword evidence="3" id="KW-1185">Reference proteome</keyword>
<dbReference type="EMBL" id="JAZHXI010000002">
    <property type="protein sequence ID" value="KAL2075006.1"/>
    <property type="molecule type" value="Genomic_DNA"/>
</dbReference>
<name>A0ABR4CZS0_9HELO</name>
<protein>
    <submittedName>
        <fullName evidence="2">Uncharacterized protein</fullName>
    </submittedName>
</protein>
<comment type="caution">
    <text evidence="2">The sequence shown here is derived from an EMBL/GenBank/DDBJ whole genome shotgun (WGS) entry which is preliminary data.</text>
</comment>
<evidence type="ECO:0000256" key="1">
    <source>
        <dbReference type="SAM" id="SignalP"/>
    </source>
</evidence>
<gene>
    <name evidence="2" type="ORF">VTL71DRAFT_8786</name>
</gene>
<organism evidence="2 3">
    <name type="scientific">Oculimacula yallundae</name>
    <dbReference type="NCBI Taxonomy" id="86028"/>
    <lineage>
        <taxon>Eukaryota</taxon>
        <taxon>Fungi</taxon>
        <taxon>Dikarya</taxon>
        <taxon>Ascomycota</taxon>
        <taxon>Pezizomycotina</taxon>
        <taxon>Leotiomycetes</taxon>
        <taxon>Helotiales</taxon>
        <taxon>Ploettnerulaceae</taxon>
        <taxon>Oculimacula</taxon>
    </lineage>
</organism>
<accession>A0ABR4CZS0</accession>
<keyword evidence="1" id="KW-0732">Signal</keyword>
<proteinExistence type="predicted"/>
<dbReference type="Proteomes" id="UP001595075">
    <property type="component" value="Unassembled WGS sequence"/>
</dbReference>
<evidence type="ECO:0000313" key="2">
    <source>
        <dbReference type="EMBL" id="KAL2075006.1"/>
    </source>
</evidence>
<feature type="signal peptide" evidence="1">
    <location>
        <begin position="1"/>
        <end position="18"/>
    </location>
</feature>
<reference evidence="2 3" key="1">
    <citation type="journal article" date="2024" name="Commun. Biol.">
        <title>Comparative genomic analysis of thermophilic fungi reveals convergent evolutionary adaptations and gene losses.</title>
        <authorList>
            <person name="Steindorff A.S."/>
            <person name="Aguilar-Pontes M.V."/>
            <person name="Robinson A.J."/>
            <person name="Andreopoulos B."/>
            <person name="LaButti K."/>
            <person name="Kuo A."/>
            <person name="Mondo S."/>
            <person name="Riley R."/>
            <person name="Otillar R."/>
            <person name="Haridas S."/>
            <person name="Lipzen A."/>
            <person name="Grimwood J."/>
            <person name="Schmutz J."/>
            <person name="Clum A."/>
            <person name="Reid I.D."/>
            <person name="Moisan M.C."/>
            <person name="Butler G."/>
            <person name="Nguyen T.T.M."/>
            <person name="Dewar K."/>
            <person name="Conant G."/>
            <person name="Drula E."/>
            <person name="Henrissat B."/>
            <person name="Hansel C."/>
            <person name="Singer S."/>
            <person name="Hutchinson M.I."/>
            <person name="de Vries R.P."/>
            <person name="Natvig D.O."/>
            <person name="Powell A.J."/>
            <person name="Tsang A."/>
            <person name="Grigoriev I.V."/>
        </authorList>
    </citation>
    <scope>NUCLEOTIDE SEQUENCE [LARGE SCALE GENOMIC DNA]</scope>
    <source>
        <strain evidence="2 3">CBS 494.80</strain>
    </source>
</reference>